<organism evidence="1 2">
    <name type="scientific">Rhodohalobacter barkolensis</name>
    <dbReference type="NCBI Taxonomy" id="2053187"/>
    <lineage>
        <taxon>Bacteria</taxon>
        <taxon>Pseudomonadati</taxon>
        <taxon>Balneolota</taxon>
        <taxon>Balneolia</taxon>
        <taxon>Balneolales</taxon>
        <taxon>Balneolaceae</taxon>
        <taxon>Rhodohalobacter</taxon>
    </lineage>
</organism>
<name>A0A2N0VHF5_9BACT</name>
<comment type="caution">
    <text evidence="1">The sequence shown here is derived from an EMBL/GenBank/DDBJ whole genome shotgun (WGS) entry which is preliminary data.</text>
</comment>
<sequence length="126" mass="14464">MSRRIPFRIKNLNYGLTEAKGLLHIGEDELILEFESQDTVVGLIKSDLKELKISFEDIEEINYKPGWFGAKIEIVGKSMKVMNELPGADHGTATVYIRRKDKKIAERVLSKARLELSEFKLKELEN</sequence>
<proteinExistence type="predicted"/>
<dbReference type="EMBL" id="PISP01000002">
    <property type="protein sequence ID" value="PKD43617.1"/>
    <property type="molecule type" value="Genomic_DNA"/>
</dbReference>
<protein>
    <submittedName>
        <fullName evidence="1">Uncharacterized protein</fullName>
    </submittedName>
</protein>
<dbReference type="AlphaFoldDB" id="A0A2N0VHF5"/>
<dbReference type="OrthoDB" id="1524505at2"/>
<keyword evidence="2" id="KW-1185">Reference proteome</keyword>
<dbReference type="Proteomes" id="UP000233398">
    <property type="component" value="Unassembled WGS sequence"/>
</dbReference>
<dbReference type="RefSeq" id="WP_101073159.1">
    <property type="nucleotide sequence ID" value="NZ_PISP01000002.1"/>
</dbReference>
<evidence type="ECO:0000313" key="1">
    <source>
        <dbReference type="EMBL" id="PKD43617.1"/>
    </source>
</evidence>
<gene>
    <name evidence="1" type="ORF">CWD77_08605</name>
</gene>
<accession>A0A2N0VHF5</accession>
<evidence type="ECO:0000313" key="2">
    <source>
        <dbReference type="Proteomes" id="UP000233398"/>
    </source>
</evidence>
<reference evidence="1 2" key="1">
    <citation type="submission" date="2017-11" db="EMBL/GenBank/DDBJ databases">
        <title>Rhodohalobacter 15182 sp. nov., isolated from a salt lake.</title>
        <authorList>
            <person name="Han S."/>
        </authorList>
    </citation>
    <scope>NUCLEOTIDE SEQUENCE [LARGE SCALE GENOMIC DNA]</scope>
    <source>
        <strain evidence="1 2">15182</strain>
    </source>
</reference>